<dbReference type="EMBL" id="JAAILW010000004">
    <property type="protein sequence ID" value="NSC26380.1"/>
    <property type="molecule type" value="Genomic_DNA"/>
</dbReference>
<protein>
    <submittedName>
        <fullName evidence="4">TetR/AcrR family transcriptional regulator</fullName>
    </submittedName>
</protein>
<organism evidence="4 5">
    <name type="scientific">Agathobacter rectalis</name>
    <dbReference type="NCBI Taxonomy" id="39491"/>
    <lineage>
        <taxon>Bacteria</taxon>
        <taxon>Bacillati</taxon>
        <taxon>Bacillota</taxon>
        <taxon>Clostridia</taxon>
        <taxon>Lachnospirales</taxon>
        <taxon>Lachnospiraceae</taxon>
        <taxon>Agathobacter</taxon>
    </lineage>
</organism>
<dbReference type="AlphaFoldDB" id="A0AAX0BCE9"/>
<name>A0AAX0BCE9_9FIRM</name>
<feature type="DNA-binding region" description="H-T-H motif" evidence="2">
    <location>
        <begin position="32"/>
        <end position="51"/>
    </location>
</feature>
<dbReference type="GO" id="GO:0003677">
    <property type="term" value="F:DNA binding"/>
    <property type="evidence" value="ECO:0007669"/>
    <property type="project" value="UniProtKB-UniRule"/>
</dbReference>
<dbReference type="Gene3D" id="1.10.357.10">
    <property type="entry name" value="Tetracycline Repressor, domain 2"/>
    <property type="match status" value="1"/>
</dbReference>
<dbReference type="PANTHER" id="PTHR43479">
    <property type="entry name" value="ACREF/ENVCD OPERON REPRESSOR-RELATED"/>
    <property type="match status" value="1"/>
</dbReference>
<dbReference type="PANTHER" id="PTHR43479:SF11">
    <property type="entry name" value="ACREF_ENVCD OPERON REPRESSOR-RELATED"/>
    <property type="match status" value="1"/>
</dbReference>
<dbReference type="SUPFAM" id="SSF46689">
    <property type="entry name" value="Homeodomain-like"/>
    <property type="match status" value="1"/>
</dbReference>
<dbReference type="InterPro" id="IPR009057">
    <property type="entry name" value="Homeodomain-like_sf"/>
</dbReference>
<sequence length="208" mass="24072">MARNKYPELTVEKILEVSQRLFLEKGYEQTTIQDIVDNLGGLTKGAVYHHFKSKEEIINALGDKMFLSNNPFNVVKEQNELNGLQKIQKAMMLNREDSERATLSKNMIPLLENPRILAGMIESQRKYLSPEFYELIEEGIEDGSISTEYPKELAEILPLLELWLMPSVFPASEEEMQHKVMFVKEMFERMGVPLFNDQILSMIDVKIK</sequence>
<dbReference type="Pfam" id="PF00440">
    <property type="entry name" value="TetR_N"/>
    <property type="match status" value="1"/>
</dbReference>
<comment type="caution">
    <text evidence="4">The sequence shown here is derived from an EMBL/GenBank/DDBJ whole genome shotgun (WGS) entry which is preliminary data.</text>
</comment>
<reference evidence="4" key="2">
    <citation type="submission" date="2020-02" db="EMBL/GenBank/DDBJ databases">
        <authorList>
            <person name="Littmann E."/>
            <person name="Sorbara M."/>
        </authorList>
    </citation>
    <scope>NUCLEOTIDE SEQUENCE</scope>
    <source>
        <strain evidence="4">MSK.17.79</strain>
    </source>
</reference>
<evidence type="ECO:0000313" key="4">
    <source>
        <dbReference type="EMBL" id="NSC26380.1"/>
    </source>
</evidence>
<dbReference type="PROSITE" id="PS50977">
    <property type="entry name" value="HTH_TETR_2"/>
    <property type="match status" value="1"/>
</dbReference>
<dbReference type="RefSeq" id="WP_173840086.1">
    <property type="nucleotide sequence ID" value="NZ_JAAILW010000004.1"/>
</dbReference>
<dbReference type="InterPro" id="IPR001647">
    <property type="entry name" value="HTH_TetR"/>
</dbReference>
<evidence type="ECO:0000313" key="5">
    <source>
        <dbReference type="Proteomes" id="UP001193670"/>
    </source>
</evidence>
<evidence type="ECO:0000256" key="1">
    <source>
        <dbReference type="ARBA" id="ARBA00023125"/>
    </source>
</evidence>
<dbReference type="InterPro" id="IPR050624">
    <property type="entry name" value="HTH-type_Tx_Regulator"/>
</dbReference>
<proteinExistence type="predicted"/>
<reference evidence="4" key="1">
    <citation type="journal article" date="2020" name="Cell Host Microbe">
        <title>Functional and Genomic Variation between Human-Derived Isolates of Lachnospiraceae Reveals Inter- and Intra-Species Diversity.</title>
        <authorList>
            <person name="Sorbara M.T."/>
            <person name="Littmann E.R."/>
            <person name="Fontana E."/>
            <person name="Moody T.U."/>
            <person name="Kohout C.E."/>
            <person name="Gjonbalaj M."/>
            <person name="Eaton V."/>
            <person name="Seok R."/>
            <person name="Leiner I.M."/>
            <person name="Pamer E.G."/>
        </authorList>
    </citation>
    <scope>NUCLEOTIDE SEQUENCE</scope>
    <source>
        <strain evidence="4">MSK.17.79</strain>
    </source>
</reference>
<gene>
    <name evidence="4" type="ORF">G4319_03300</name>
</gene>
<dbReference type="Proteomes" id="UP001193670">
    <property type="component" value="Unassembled WGS sequence"/>
</dbReference>
<evidence type="ECO:0000256" key="2">
    <source>
        <dbReference type="PROSITE-ProRule" id="PRU00335"/>
    </source>
</evidence>
<accession>A0AAX0BCE9</accession>
<feature type="domain" description="HTH tetR-type" evidence="3">
    <location>
        <begin position="8"/>
        <end position="69"/>
    </location>
</feature>
<evidence type="ECO:0000259" key="3">
    <source>
        <dbReference type="PROSITE" id="PS50977"/>
    </source>
</evidence>
<keyword evidence="1 2" id="KW-0238">DNA-binding</keyword>